<dbReference type="EMBL" id="CAJJDP010000001">
    <property type="protein sequence ID" value="CAD8131591.1"/>
    <property type="molecule type" value="Genomic_DNA"/>
</dbReference>
<gene>
    <name evidence="2" type="ORF">POCTA_138.1.T0030002</name>
</gene>
<keyword evidence="3" id="KW-1185">Reference proteome</keyword>
<dbReference type="AlphaFoldDB" id="A0A8S1RRV5"/>
<protein>
    <recommendedName>
        <fullName evidence="4">Transmembrane protein</fullName>
    </recommendedName>
</protein>
<evidence type="ECO:0000313" key="3">
    <source>
        <dbReference type="Proteomes" id="UP000683925"/>
    </source>
</evidence>
<evidence type="ECO:0000313" key="2">
    <source>
        <dbReference type="EMBL" id="CAD8131591.1"/>
    </source>
</evidence>
<feature type="transmembrane region" description="Helical" evidence="1">
    <location>
        <begin position="279"/>
        <end position="303"/>
    </location>
</feature>
<evidence type="ECO:0008006" key="4">
    <source>
        <dbReference type="Google" id="ProtNLM"/>
    </source>
</evidence>
<evidence type="ECO:0000256" key="1">
    <source>
        <dbReference type="SAM" id="Phobius"/>
    </source>
</evidence>
<organism evidence="2 3">
    <name type="scientific">Paramecium octaurelia</name>
    <dbReference type="NCBI Taxonomy" id="43137"/>
    <lineage>
        <taxon>Eukaryota</taxon>
        <taxon>Sar</taxon>
        <taxon>Alveolata</taxon>
        <taxon>Ciliophora</taxon>
        <taxon>Intramacronucleata</taxon>
        <taxon>Oligohymenophorea</taxon>
        <taxon>Peniculida</taxon>
        <taxon>Parameciidae</taxon>
        <taxon>Paramecium</taxon>
    </lineage>
</organism>
<feature type="transmembrane region" description="Helical" evidence="1">
    <location>
        <begin position="120"/>
        <end position="139"/>
    </location>
</feature>
<sequence length="335" mass="39929">MDLIKSITAAELKIIEEKNQMAFCDILVQYFNDDNTSSNQLFAHSNQKTFSIRQMEKDKSYQSFSELFIIKVIEDESFIFAQEKTIKYSLDHWDCYLELNCLFYKQFWIRLQVPNYSQRLLISMISLICFNCQILSVYYSQCKTSYEYLDIKSLLFTDLHTSASLVSLDNCFFILLQIVQCSTYILILNNNIPFIIYHINNIAFDIEFRFKYEKALLNQEQQSATISFAIVENNNYFNTLKYMHHHISSQTILRLLILKRIQKLIENYKYYIKFEKMKFLGFLICNKLLVFNQLATLQIMVILNKNLMHFYNIKALIQIKVIINKNLAPIKFNYE</sequence>
<accession>A0A8S1RRV5</accession>
<keyword evidence="1" id="KW-0472">Membrane</keyword>
<dbReference type="Proteomes" id="UP000683925">
    <property type="component" value="Unassembled WGS sequence"/>
</dbReference>
<name>A0A8S1RRV5_PAROT</name>
<keyword evidence="1" id="KW-0812">Transmembrane</keyword>
<comment type="caution">
    <text evidence="2">The sequence shown here is derived from an EMBL/GenBank/DDBJ whole genome shotgun (WGS) entry which is preliminary data.</text>
</comment>
<reference evidence="2" key="1">
    <citation type="submission" date="2021-01" db="EMBL/GenBank/DDBJ databases">
        <authorList>
            <consortium name="Genoscope - CEA"/>
            <person name="William W."/>
        </authorList>
    </citation>
    <scope>NUCLEOTIDE SEQUENCE</scope>
</reference>
<keyword evidence="1" id="KW-1133">Transmembrane helix</keyword>
<feature type="transmembrane region" description="Helical" evidence="1">
    <location>
        <begin position="159"/>
        <end position="179"/>
    </location>
</feature>
<proteinExistence type="predicted"/>